<dbReference type="Gene3D" id="1.10.640.10">
    <property type="entry name" value="Haem peroxidase domain superfamily, animal type"/>
    <property type="match status" value="1"/>
</dbReference>
<dbReference type="PANTHER" id="PTHR11903">
    <property type="entry name" value="PROSTAGLANDIN G/H SYNTHASE"/>
    <property type="match status" value="1"/>
</dbReference>
<dbReference type="Gene3D" id="1.10.630.10">
    <property type="entry name" value="Cytochrome P450"/>
    <property type="match status" value="1"/>
</dbReference>
<evidence type="ECO:0008006" key="8">
    <source>
        <dbReference type="Google" id="ProtNLM"/>
    </source>
</evidence>
<reference evidence="6" key="1">
    <citation type="journal article" date="2020" name="Nat. Commun.">
        <title>Large-scale genome sequencing of mycorrhizal fungi provides insights into the early evolution of symbiotic traits.</title>
        <authorList>
            <person name="Miyauchi S."/>
            <person name="Kiss E."/>
            <person name="Kuo A."/>
            <person name="Drula E."/>
            <person name="Kohler A."/>
            <person name="Sanchez-Garcia M."/>
            <person name="Morin E."/>
            <person name="Andreopoulos B."/>
            <person name="Barry K.W."/>
            <person name="Bonito G."/>
            <person name="Buee M."/>
            <person name="Carver A."/>
            <person name="Chen C."/>
            <person name="Cichocki N."/>
            <person name="Clum A."/>
            <person name="Culley D."/>
            <person name="Crous P.W."/>
            <person name="Fauchery L."/>
            <person name="Girlanda M."/>
            <person name="Hayes R.D."/>
            <person name="Keri Z."/>
            <person name="LaButti K."/>
            <person name="Lipzen A."/>
            <person name="Lombard V."/>
            <person name="Magnuson J."/>
            <person name="Maillard F."/>
            <person name="Murat C."/>
            <person name="Nolan M."/>
            <person name="Ohm R.A."/>
            <person name="Pangilinan J."/>
            <person name="Pereira M.F."/>
            <person name="Perotto S."/>
            <person name="Peter M."/>
            <person name="Pfister S."/>
            <person name="Riley R."/>
            <person name="Sitrit Y."/>
            <person name="Stielow J.B."/>
            <person name="Szollosi G."/>
            <person name="Zifcakova L."/>
            <person name="Stursova M."/>
            <person name="Spatafora J.W."/>
            <person name="Tedersoo L."/>
            <person name="Vaario L.M."/>
            <person name="Yamada A."/>
            <person name="Yan M."/>
            <person name="Wang P."/>
            <person name="Xu J."/>
            <person name="Bruns T."/>
            <person name="Baldrian P."/>
            <person name="Vilgalys R."/>
            <person name="Dunand C."/>
            <person name="Henrissat B."/>
            <person name="Grigoriev I.V."/>
            <person name="Hibbett D."/>
            <person name="Nagy L.G."/>
            <person name="Martin F.M."/>
        </authorList>
    </citation>
    <scope>NUCLEOTIDE SEQUENCE</scope>
    <source>
        <strain evidence="6">UP504</strain>
    </source>
</reference>
<dbReference type="EMBL" id="MU129031">
    <property type="protein sequence ID" value="KAF9509647.1"/>
    <property type="molecule type" value="Genomic_DNA"/>
</dbReference>
<dbReference type="GO" id="GO:0006631">
    <property type="term" value="P:fatty acid metabolic process"/>
    <property type="evidence" value="ECO:0007669"/>
    <property type="project" value="UniProtKB-ARBA"/>
</dbReference>
<dbReference type="GO" id="GO:0016705">
    <property type="term" value="F:oxidoreductase activity, acting on paired donors, with incorporation or reduction of molecular oxygen"/>
    <property type="evidence" value="ECO:0007669"/>
    <property type="project" value="InterPro"/>
</dbReference>
<evidence type="ECO:0000256" key="2">
    <source>
        <dbReference type="ARBA" id="ARBA00022964"/>
    </source>
</evidence>
<dbReference type="Pfam" id="PF03098">
    <property type="entry name" value="An_peroxidase"/>
    <property type="match status" value="1"/>
</dbReference>
<evidence type="ECO:0000313" key="7">
    <source>
        <dbReference type="Proteomes" id="UP000886523"/>
    </source>
</evidence>
<dbReference type="PANTHER" id="PTHR11903:SF37">
    <property type="entry name" value="PSI-PRODUCING OXYGENASE A"/>
    <property type="match status" value="1"/>
</dbReference>
<dbReference type="Proteomes" id="UP000886523">
    <property type="component" value="Unassembled WGS sequence"/>
</dbReference>
<name>A0A9P6DQ44_9AGAM</name>
<dbReference type="OrthoDB" id="823504at2759"/>
<keyword evidence="1" id="KW-0479">Metal-binding</keyword>
<keyword evidence="2" id="KW-0223">Dioxygenase</keyword>
<dbReference type="GO" id="GO:0005506">
    <property type="term" value="F:iron ion binding"/>
    <property type="evidence" value="ECO:0007669"/>
    <property type="project" value="InterPro"/>
</dbReference>
<feature type="region of interest" description="Disordered" evidence="5">
    <location>
        <begin position="1210"/>
        <end position="1229"/>
    </location>
</feature>
<dbReference type="GO" id="GO:0006979">
    <property type="term" value="P:response to oxidative stress"/>
    <property type="evidence" value="ECO:0007669"/>
    <property type="project" value="InterPro"/>
</dbReference>
<dbReference type="GO" id="GO:0004601">
    <property type="term" value="F:peroxidase activity"/>
    <property type="evidence" value="ECO:0007669"/>
    <property type="project" value="InterPro"/>
</dbReference>
<proteinExistence type="predicted"/>
<keyword evidence="3" id="KW-0560">Oxidoreductase</keyword>
<feature type="compositionally biased region" description="Basic and acidic residues" evidence="5">
    <location>
        <begin position="1220"/>
        <end position="1229"/>
    </location>
</feature>
<dbReference type="SUPFAM" id="SSF48113">
    <property type="entry name" value="Heme-dependent peroxidases"/>
    <property type="match status" value="1"/>
</dbReference>
<dbReference type="InterPro" id="IPR050783">
    <property type="entry name" value="Oxylipin_biosynth_metab"/>
</dbReference>
<dbReference type="GO" id="GO:0020037">
    <property type="term" value="F:heme binding"/>
    <property type="evidence" value="ECO:0007669"/>
    <property type="project" value="InterPro"/>
</dbReference>
<dbReference type="InterPro" id="IPR010255">
    <property type="entry name" value="Haem_peroxidase_sf"/>
</dbReference>
<dbReference type="InterPro" id="IPR036396">
    <property type="entry name" value="Cyt_P450_sf"/>
</dbReference>
<evidence type="ECO:0000256" key="5">
    <source>
        <dbReference type="SAM" id="MobiDB-lite"/>
    </source>
</evidence>
<dbReference type="GO" id="GO:0051213">
    <property type="term" value="F:dioxygenase activity"/>
    <property type="evidence" value="ECO:0007669"/>
    <property type="project" value="UniProtKB-KW"/>
</dbReference>
<protein>
    <recommendedName>
        <fullName evidence="8">Heme peroxidase</fullName>
    </recommendedName>
</protein>
<organism evidence="6 7">
    <name type="scientific">Hydnum rufescens UP504</name>
    <dbReference type="NCBI Taxonomy" id="1448309"/>
    <lineage>
        <taxon>Eukaryota</taxon>
        <taxon>Fungi</taxon>
        <taxon>Dikarya</taxon>
        <taxon>Basidiomycota</taxon>
        <taxon>Agaricomycotina</taxon>
        <taxon>Agaricomycetes</taxon>
        <taxon>Cantharellales</taxon>
        <taxon>Hydnaceae</taxon>
        <taxon>Hydnum</taxon>
    </lineage>
</organism>
<sequence length="1229" mass="135963">MSGLPTPTQAIHAALRAIDSSLENVGLAAEAVHTSLSPIPAVTSEYNEGAPDSIIAQGIGAIRAQIRRGLPVTAPPTESIAAILNGVATKEHFTEGLDDRKMALELALTFLSRSPKNNITIGLEHQAIALLYRDLPHPPSTQMGPGYQFRTADGSGNSQLAPTMGQSFTPYSRSCSTTRSVPPIELPDAGLVFDALIRRDKFVPHPAGLSGLFFNYATTVIHSVFRTSRNDWNINETSSYADLGLLYGNNQAQQDKVRNKDGRGRILPDVFSETRLFSLPPGVSALIVSFNRNHNYVADTIWRINERGTWTTDLETLAKDPAKLLQQDDEIFNTARLINAVTYANVILSDYLAGILGTVRDGSSWTLDISGERREADHTLLERGQGNSCSVEFNTLYRLHPSMSVDDAKYAELAFQGIFNKGQPFDFDSLTPEDFERKVSGRLAPKLHEKDGTEIPPPSYDSLSEAELRDLRDDGKAVDYLQLNIPGFQRDPDTKLYNDDQLAGVLQAATTVPAAAFKARGVPGVMRVVEILGIEQARNWGCCTLNDFRRFLGLKPYSSFEQWNPDKNVADAARKLYRNIENLELYVGLIAEESKPVGDGAGLCPSYTMSRAILADAVALVRGDRYLTYDCTPFNLTAWGFTDANRNPENAAWGGQLGRVLARALPNNYDAESVYTHFPLITPTGQPHSMDKTLTRINLIDQYSLALPVKKLSTHIVAEPKAIYVAFAEESDVKLITTYAQNIKDIKLYPSFLSVIDDPAAYARVTKLVQDVFVPKDSLKQLGQYFYDKTMELLREKSFSLVDRSTHSVDLVKDVTRLIPVHWVSAQIHSRSHSLFQAGLPLKTSFEPRGIYYEQQVYQMLKEIYSFIYIEADYSLKIPQRLEAKENVERLLRFVKLSLREAKGGLPASVLGSVASLFLGDGRQHVNAVLKRLLALGSPIDEVANDILGVIATASIELSQKVKANHQRALDLRDKVISVAQSSSADSFVILEGYVREALRLDPALDGVYRVAAANGSVGSVSFQKDERLWFDFRTAGKNSTLFPNPQDVDPTRPASSYPLLHGDGVFKVLGADFVYRVAGQVLRAVITQPNLKRTKGPSGTLRRFLAPTHQKPDQVISTKSEIEVVVPGTNGQKKGYADVYAYTAKPVPGQNTFRWQYQDPENAFRLTNWATGLTVTYEEPKKNKQSLRQCGVVMFSWILPSSWFGKRPLSKPQSSSDASKTETTEVHA</sequence>
<keyword evidence="4" id="KW-0408">Iron</keyword>
<evidence type="ECO:0000256" key="4">
    <source>
        <dbReference type="ARBA" id="ARBA00023004"/>
    </source>
</evidence>
<comment type="caution">
    <text evidence="6">The sequence shown here is derived from an EMBL/GenBank/DDBJ whole genome shotgun (WGS) entry which is preliminary data.</text>
</comment>
<dbReference type="GO" id="GO:0004497">
    <property type="term" value="F:monooxygenase activity"/>
    <property type="evidence" value="ECO:0007669"/>
    <property type="project" value="InterPro"/>
</dbReference>
<gene>
    <name evidence="6" type="ORF">BS47DRAFT_1365120</name>
</gene>
<dbReference type="SUPFAM" id="SSF48264">
    <property type="entry name" value="Cytochrome P450"/>
    <property type="match status" value="1"/>
</dbReference>
<dbReference type="PROSITE" id="PS50292">
    <property type="entry name" value="PEROXIDASE_3"/>
    <property type="match status" value="1"/>
</dbReference>
<dbReference type="InterPro" id="IPR037120">
    <property type="entry name" value="Haem_peroxidase_sf_animal"/>
</dbReference>
<keyword evidence="7" id="KW-1185">Reference proteome</keyword>
<evidence type="ECO:0000313" key="6">
    <source>
        <dbReference type="EMBL" id="KAF9509647.1"/>
    </source>
</evidence>
<dbReference type="InterPro" id="IPR019791">
    <property type="entry name" value="Haem_peroxidase_animal"/>
</dbReference>
<evidence type="ECO:0000256" key="1">
    <source>
        <dbReference type="ARBA" id="ARBA00022723"/>
    </source>
</evidence>
<dbReference type="AlphaFoldDB" id="A0A9P6DQ44"/>
<accession>A0A9P6DQ44</accession>
<evidence type="ECO:0000256" key="3">
    <source>
        <dbReference type="ARBA" id="ARBA00023002"/>
    </source>
</evidence>